<keyword evidence="9" id="KW-0325">Glycoprotein</keyword>
<dbReference type="PROSITE" id="PS51013">
    <property type="entry name" value="PANNEXIN"/>
    <property type="match status" value="1"/>
</dbReference>
<dbReference type="PANTHER" id="PTHR11893">
    <property type="entry name" value="INNEXIN"/>
    <property type="match status" value="1"/>
</dbReference>
<keyword evidence="8 10" id="KW-0407">Ion channel</keyword>
<comment type="caution">
    <text evidence="12">The sequence shown here is derived from an EMBL/GenBank/DDBJ whole genome shotgun (WGS) entry which is preliminary data.</text>
</comment>
<keyword evidence="2 10" id="KW-0813">Transport</keyword>
<keyword evidence="4 10" id="KW-0812">Transmembrane</keyword>
<name>A0A818BC17_9BILA</name>
<evidence type="ECO:0000256" key="9">
    <source>
        <dbReference type="PIRSR" id="PIRSR600990-52"/>
    </source>
</evidence>
<evidence type="ECO:0000313" key="16">
    <source>
        <dbReference type="Proteomes" id="UP000663872"/>
    </source>
</evidence>
<dbReference type="GO" id="GO:0034220">
    <property type="term" value="P:monoatomic ion transmembrane transport"/>
    <property type="evidence" value="ECO:0007669"/>
    <property type="project" value="UniProtKB-KW"/>
</dbReference>
<feature type="glycosylation site" description="N-linked (GlcNAc...) asparagine" evidence="9">
    <location>
        <position position="62"/>
    </location>
</feature>
<sequence>MVDILYIITLVPTVLLSSLRSDDDAFDKINYKYTVALLVLFATITATKQFDDDRIECWNRANFIKSYIAYTNQICYISSTYYVNRNKTIPDNIQDRMDRRLNYYQWTPFIILLMALFFYIPRLVWRALSVRSGIDLLDLVEAADDIRSVKQFDGHGPLVQHIVDTIDMYVDDARRQIDAEKRQTALFRKLFQLVCCMTGKFLGNYFITLYIFGKLYYICNVILQICLLNIFLGTNFLKFGFERVKLFRYGLNQPESKYFPRETFCDFYVREPLRGGEPLQRITVQCVLTVNLFNQQIFTLLWIWFVVLFFLNIYSLCSWIGRLAIYKNRHNFIQSRLTRISRLEIPRFRIDFKHATREKGDYVHEALIRAFITEYLEQDGYFFIRMLTVNVSDFIVQEILEKLWAHYVMRYGERDATIAELSYCSTRSEESTSAVTSTNYRMQRIADEFRGASDAKRKYLKQLSEVGAFLPEPMTTNEAISSSNQQKKQQV</sequence>
<feature type="transmembrane region" description="Helical" evidence="10">
    <location>
        <begin position="103"/>
        <end position="121"/>
    </location>
</feature>
<proteinExistence type="inferred from homology"/>
<evidence type="ECO:0000256" key="8">
    <source>
        <dbReference type="ARBA" id="ARBA00023303"/>
    </source>
</evidence>
<feature type="transmembrane region" description="Helical" evidence="10">
    <location>
        <begin position="190"/>
        <end position="209"/>
    </location>
</feature>
<evidence type="ECO:0000313" key="11">
    <source>
        <dbReference type="EMBL" id="CAF3012091.1"/>
    </source>
</evidence>
<reference evidence="12" key="1">
    <citation type="submission" date="2021-02" db="EMBL/GenBank/DDBJ databases">
        <authorList>
            <person name="Nowell W R."/>
        </authorList>
    </citation>
    <scope>NUCLEOTIDE SEQUENCE</scope>
</reference>
<keyword evidence="5 10" id="KW-1133">Transmembrane helix</keyword>
<keyword evidence="6 10" id="KW-0406">Ion transport</keyword>
<evidence type="ECO:0000256" key="10">
    <source>
        <dbReference type="RuleBase" id="RU010713"/>
    </source>
</evidence>
<organism evidence="12 16">
    <name type="scientific">Rotaria socialis</name>
    <dbReference type="NCBI Taxonomy" id="392032"/>
    <lineage>
        <taxon>Eukaryota</taxon>
        <taxon>Metazoa</taxon>
        <taxon>Spiralia</taxon>
        <taxon>Gnathifera</taxon>
        <taxon>Rotifera</taxon>
        <taxon>Eurotatoria</taxon>
        <taxon>Bdelloidea</taxon>
        <taxon>Philodinida</taxon>
        <taxon>Philodinidae</taxon>
        <taxon>Rotaria</taxon>
    </lineage>
</organism>
<dbReference type="InterPro" id="IPR000990">
    <property type="entry name" value="Innexin"/>
</dbReference>
<dbReference type="GO" id="GO:0005921">
    <property type="term" value="C:gap junction"/>
    <property type="evidence" value="ECO:0007669"/>
    <property type="project" value="UniProtKB-UniRule"/>
</dbReference>
<dbReference type="Pfam" id="PF00876">
    <property type="entry name" value="Innexin"/>
    <property type="match status" value="1"/>
</dbReference>
<evidence type="ECO:0000256" key="4">
    <source>
        <dbReference type="ARBA" id="ARBA00022692"/>
    </source>
</evidence>
<dbReference type="PRINTS" id="PR01262">
    <property type="entry name" value="INNEXIN"/>
</dbReference>
<evidence type="ECO:0000256" key="2">
    <source>
        <dbReference type="ARBA" id="ARBA00022448"/>
    </source>
</evidence>
<dbReference type="EMBL" id="CAJNYT010001419">
    <property type="protein sequence ID" value="CAF3409957.1"/>
    <property type="molecule type" value="Genomic_DNA"/>
</dbReference>
<feature type="transmembrane region" description="Helical" evidence="10">
    <location>
        <begin position="215"/>
        <end position="237"/>
    </location>
</feature>
<evidence type="ECO:0000256" key="7">
    <source>
        <dbReference type="ARBA" id="ARBA00023136"/>
    </source>
</evidence>
<dbReference type="Proteomes" id="UP000663872">
    <property type="component" value="Unassembled WGS sequence"/>
</dbReference>
<dbReference type="EMBL" id="CAJOBQ010000047">
    <property type="protein sequence ID" value="CAF4232246.1"/>
    <property type="molecule type" value="Genomic_DNA"/>
</dbReference>
<protein>
    <recommendedName>
        <fullName evidence="10">Innexin</fullName>
    </recommendedName>
</protein>
<evidence type="ECO:0000256" key="5">
    <source>
        <dbReference type="ARBA" id="ARBA00022989"/>
    </source>
</evidence>
<dbReference type="Proteomes" id="UP000663825">
    <property type="component" value="Unassembled WGS sequence"/>
</dbReference>
<dbReference type="EMBL" id="CAJNXB010000060">
    <property type="protein sequence ID" value="CAF3012091.1"/>
    <property type="molecule type" value="Genomic_DNA"/>
</dbReference>
<dbReference type="GlyCosmos" id="A0A818BC17">
    <property type="glycosylation" value="1 site, No reported glycans"/>
</dbReference>
<dbReference type="PANTHER" id="PTHR11893:SF36">
    <property type="entry name" value="INNEXIN-5"/>
    <property type="match status" value="1"/>
</dbReference>
<evidence type="ECO:0000256" key="1">
    <source>
        <dbReference type="ARBA" id="ARBA00004651"/>
    </source>
</evidence>
<comment type="similarity">
    <text evidence="10">Belongs to the pannexin family.</text>
</comment>
<accession>A0A818BC17</accession>
<dbReference type="EMBL" id="CAJNYU010002801">
    <property type="protein sequence ID" value="CAF3602297.1"/>
    <property type="molecule type" value="Genomic_DNA"/>
</dbReference>
<dbReference type="OrthoDB" id="5867527at2759"/>
<evidence type="ECO:0000313" key="14">
    <source>
        <dbReference type="EMBL" id="CAF3602297.1"/>
    </source>
</evidence>
<evidence type="ECO:0000313" key="15">
    <source>
        <dbReference type="EMBL" id="CAF4232246.1"/>
    </source>
</evidence>
<evidence type="ECO:0000256" key="3">
    <source>
        <dbReference type="ARBA" id="ARBA00022475"/>
    </source>
</evidence>
<evidence type="ECO:0000313" key="13">
    <source>
        <dbReference type="EMBL" id="CAF3488469.1"/>
    </source>
</evidence>
<keyword evidence="3" id="KW-1003">Cell membrane</keyword>
<comment type="function">
    <text evidence="10">Structural component of the gap junctions.</text>
</comment>
<keyword evidence="7 10" id="KW-0472">Membrane</keyword>
<dbReference type="Proteomes" id="UP000663833">
    <property type="component" value="Unassembled WGS sequence"/>
</dbReference>
<gene>
    <name evidence="10" type="primary">inx</name>
    <name evidence="14" type="ORF">FME351_LOCUS22018</name>
    <name evidence="12" type="ORF">GRG538_LOCUS10813</name>
    <name evidence="13" type="ORF">LUA448_LOCUS24493</name>
    <name evidence="11" type="ORF">TIS948_LOCUS1998</name>
    <name evidence="15" type="ORF">TSG867_LOCUS1952</name>
</gene>
<evidence type="ECO:0000256" key="6">
    <source>
        <dbReference type="ARBA" id="ARBA00023065"/>
    </source>
</evidence>
<evidence type="ECO:0000313" key="12">
    <source>
        <dbReference type="EMBL" id="CAF3409957.1"/>
    </source>
</evidence>
<dbReference type="AlphaFoldDB" id="A0A818BC17"/>
<dbReference type="EMBL" id="CAJNYD010003254">
    <property type="protein sequence ID" value="CAF3488469.1"/>
    <property type="molecule type" value="Genomic_DNA"/>
</dbReference>
<dbReference type="GO" id="GO:0005886">
    <property type="term" value="C:plasma membrane"/>
    <property type="evidence" value="ECO:0007669"/>
    <property type="project" value="UniProtKB-SubCell"/>
</dbReference>
<dbReference type="Proteomes" id="UP000663869">
    <property type="component" value="Unassembled WGS sequence"/>
</dbReference>
<feature type="transmembrane region" description="Helical" evidence="10">
    <location>
        <begin position="301"/>
        <end position="321"/>
    </location>
</feature>
<dbReference type="Proteomes" id="UP000663862">
    <property type="component" value="Unassembled WGS sequence"/>
</dbReference>
<comment type="subcellular location">
    <subcellularLocation>
        <location evidence="1 10">Cell membrane</location>
        <topology evidence="1 10">Multi-pass membrane protein</topology>
    </subcellularLocation>
</comment>